<comment type="similarity">
    <text evidence="4">Belongs to the carbohydrate kinase PfkB family.</text>
</comment>
<keyword evidence="11" id="KW-0067">ATP-binding</keyword>
<feature type="transmembrane region" description="Helical" evidence="15">
    <location>
        <begin position="6"/>
        <end position="29"/>
    </location>
</feature>
<evidence type="ECO:0000256" key="6">
    <source>
        <dbReference type="ARBA" id="ARBA00022679"/>
    </source>
</evidence>
<dbReference type="InterPro" id="IPR029056">
    <property type="entry name" value="Ribokinase-like"/>
</dbReference>
<dbReference type="Pfam" id="PF13520">
    <property type="entry name" value="AA_permease_2"/>
    <property type="match status" value="1"/>
</dbReference>
<keyword evidence="6" id="KW-0808">Transferase</keyword>
<evidence type="ECO:0000256" key="1">
    <source>
        <dbReference type="ARBA" id="ARBA00001946"/>
    </source>
</evidence>
<keyword evidence="12 15" id="KW-1133">Transmembrane helix</keyword>
<evidence type="ECO:0000256" key="10">
    <source>
        <dbReference type="ARBA" id="ARBA00022777"/>
    </source>
</evidence>
<protein>
    <recommendedName>
        <fullName evidence="5">adenosine kinase</fullName>
        <ecNumber evidence="5">2.7.1.20</ecNumber>
    </recommendedName>
</protein>
<feature type="transmembrane region" description="Helical" evidence="15">
    <location>
        <begin position="111"/>
        <end position="130"/>
    </location>
</feature>
<feature type="transmembrane region" description="Helical" evidence="15">
    <location>
        <begin position="136"/>
        <end position="156"/>
    </location>
</feature>
<dbReference type="GO" id="GO:0004001">
    <property type="term" value="F:adenosine kinase activity"/>
    <property type="evidence" value="ECO:0007669"/>
    <property type="project" value="UniProtKB-EC"/>
</dbReference>
<dbReference type="PRINTS" id="PR00989">
    <property type="entry name" value="ADENOKINASE"/>
</dbReference>
<evidence type="ECO:0000313" key="18">
    <source>
        <dbReference type="Proteomes" id="UP001367676"/>
    </source>
</evidence>
<dbReference type="InterPro" id="IPR002293">
    <property type="entry name" value="AA/rel_permease1"/>
</dbReference>
<dbReference type="Gene3D" id="3.30.1110.10">
    <property type="match status" value="1"/>
</dbReference>
<feature type="transmembrane region" description="Helical" evidence="15">
    <location>
        <begin position="74"/>
        <end position="99"/>
    </location>
</feature>
<dbReference type="InterPro" id="IPR001805">
    <property type="entry name" value="Adenokinase"/>
</dbReference>
<comment type="cofactor">
    <cofactor evidence="1">
        <name>Mg(2+)</name>
        <dbReference type="ChEBI" id="CHEBI:18420"/>
    </cofactor>
</comment>
<dbReference type="CDD" id="cd01168">
    <property type="entry name" value="adenosine_kinase"/>
    <property type="match status" value="1"/>
</dbReference>
<dbReference type="GO" id="GO:0006166">
    <property type="term" value="P:purine ribonucleoside salvage"/>
    <property type="evidence" value="ECO:0007669"/>
    <property type="project" value="UniProtKB-KW"/>
</dbReference>
<evidence type="ECO:0000256" key="9">
    <source>
        <dbReference type="ARBA" id="ARBA00022741"/>
    </source>
</evidence>
<comment type="caution">
    <text evidence="17">The sequence shown here is derived from an EMBL/GenBank/DDBJ whole genome shotgun (WGS) entry which is preliminary data.</text>
</comment>
<evidence type="ECO:0000256" key="2">
    <source>
        <dbReference type="ARBA" id="ARBA00004141"/>
    </source>
</evidence>
<dbReference type="GO" id="GO:0022857">
    <property type="term" value="F:transmembrane transporter activity"/>
    <property type="evidence" value="ECO:0007669"/>
    <property type="project" value="InterPro"/>
</dbReference>
<dbReference type="FunFam" id="3.40.1190.20:FF:000014">
    <property type="entry name" value="ADO1p Adenosine kinase"/>
    <property type="match status" value="1"/>
</dbReference>
<sequence length="557" mass="61650">MAWIMPIFVALSTFGAVNGILLTTSRLFFAGAREKQMPEILTMIQINKVTPVPAVICIAFLSLLYLIVADIYTLINYVGFATWLSIGVAVLCLPVLRYTQPDLARPIKVNLFFPIAYIIASCLITVVPMLAKPVETGYGCLMIASSIPTYLIFIMWKKKPKLFDEFIGMFDANSIRLHGLGQETALLRIFFIFSIQAPRSQLGAIGGIEGLLVCMGNPLLDISVYDDGSLLKKYDLKSNNAILAEEKHKPLYKDIVDNFDVEYTAGGASQNTARIVQKILKVPNVVVYMGCVGRDSYSEIIEKKAREDGVNVCYQFTTEEPTGTCAVIISNEGKDRSLCANLAASTKFSIEHVRRTENAGLIKKADYYYVTGFFLIVSPNSALEVAKTALENQKLFIMNISAPYICHTFNEHLSSLLPYVDILFGNETEAEAFSEVYEFGTKDVKKIALKISQLPKINPERKRLVVITQGHLPVVVARDNTVKEFPITRLPPEKIVDTNGAGDAFVGGFLAQLIQDQPYDICVECGNWAASEVIQNSGCIFNRSEPFCPSSTSQLQQ</sequence>
<dbReference type="InterPro" id="IPR002173">
    <property type="entry name" value="Carboh/pur_kinase_PfkB_CS"/>
</dbReference>
<dbReference type="GO" id="GO:0006144">
    <property type="term" value="P:purine nucleobase metabolic process"/>
    <property type="evidence" value="ECO:0007669"/>
    <property type="project" value="TreeGrafter"/>
</dbReference>
<dbReference type="Gene3D" id="1.20.1740.10">
    <property type="entry name" value="Amino acid/polyamine transporter I"/>
    <property type="match status" value="1"/>
</dbReference>
<feature type="domain" description="Carbohydrate kinase PfkB" evidence="16">
    <location>
        <begin position="233"/>
        <end position="542"/>
    </location>
</feature>
<gene>
    <name evidence="17" type="ORF">V9T40_004741</name>
</gene>
<dbReference type="GO" id="GO:0005829">
    <property type="term" value="C:cytosol"/>
    <property type="evidence" value="ECO:0007669"/>
    <property type="project" value="TreeGrafter"/>
</dbReference>
<dbReference type="GO" id="GO:0016020">
    <property type="term" value="C:membrane"/>
    <property type="evidence" value="ECO:0007669"/>
    <property type="project" value="UniProtKB-SubCell"/>
</dbReference>
<evidence type="ECO:0000256" key="15">
    <source>
        <dbReference type="SAM" id="Phobius"/>
    </source>
</evidence>
<evidence type="ECO:0000256" key="14">
    <source>
        <dbReference type="PIRSR" id="PIRSR601805-1"/>
    </source>
</evidence>
<dbReference type="PROSITE" id="PS00584">
    <property type="entry name" value="PFKB_KINASES_2"/>
    <property type="match status" value="1"/>
</dbReference>
<dbReference type="InterPro" id="IPR011611">
    <property type="entry name" value="PfkB_dom"/>
</dbReference>
<comment type="subcellular location">
    <subcellularLocation>
        <location evidence="2">Membrane</location>
        <topology evidence="2">Multi-pass membrane protein</topology>
    </subcellularLocation>
</comment>
<organism evidence="17 18">
    <name type="scientific">Parthenolecanium corni</name>
    <dbReference type="NCBI Taxonomy" id="536013"/>
    <lineage>
        <taxon>Eukaryota</taxon>
        <taxon>Metazoa</taxon>
        <taxon>Ecdysozoa</taxon>
        <taxon>Arthropoda</taxon>
        <taxon>Hexapoda</taxon>
        <taxon>Insecta</taxon>
        <taxon>Pterygota</taxon>
        <taxon>Neoptera</taxon>
        <taxon>Paraneoptera</taxon>
        <taxon>Hemiptera</taxon>
        <taxon>Sternorrhyncha</taxon>
        <taxon>Coccoidea</taxon>
        <taxon>Coccidae</taxon>
        <taxon>Parthenolecanium</taxon>
    </lineage>
</organism>
<evidence type="ECO:0000256" key="13">
    <source>
        <dbReference type="ARBA" id="ARBA00023136"/>
    </source>
</evidence>
<dbReference type="Gene3D" id="3.40.1190.20">
    <property type="match status" value="1"/>
</dbReference>
<evidence type="ECO:0000256" key="12">
    <source>
        <dbReference type="ARBA" id="ARBA00022989"/>
    </source>
</evidence>
<evidence type="ECO:0000259" key="16">
    <source>
        <dbReference type="Pfam" id="PF00294"/>
    </source>
</evidence>
<comment type="pathway">
    <text evidence="3">Purine metabolism; AMP biosynthesis via salvage pathway; AMP from adenosine: step 1/1.</text>
</comment>
<evidence type="ECO:0000256" key="3">
    <source>
        <dbReference type="ARBA" id="ARBA00004801"/>
    </source>
</evidence>
<keyword evidence="8" id="KW-0660">Purine salvage</keyword>
<evidence type="ECO:0000256" key="7">
    <source>
        <dbReference type="ARBA" id="ARBA00022692"/>
    </source>
</evidence>
<keyword evidence="13 15" id="KW-0472">Membrane</keyword>
<dbReference type="Pfam" id="PF00294">
    <property type="entry name" value="PfkB"/>
    <property type="match status" value="1"/>
</dbReference>
<feature type="active site" description="Proton acceptor" evidence="14">
    <location>
        <position position="503"/>
    </location>
</feature>
<accession>A0AAN9TGT5</accession>
<keyword evidence="7 15" id="KW-0812">Transmembrane</keyword>
<dbReference type="EC" id="2.7.1.20" evidence="5"/>
<dbReference type="PANTHER" id="PTHR45769">
    <property type="entry name" value="ADENOSINE KINASE"/>
    <property type="match status" value="1"/>
</dbReference>
<dbReference type="GO" id="GO:0005524">
    <property type="term" value="F:ATP binding"/>
    <property type="evidence" value="ECO:0007669"/>
    <property type="project" value="UniProtKB-KW"/>
</dbReference>
<dbReference type="Proteomes" id="UP001367676">
    <property type="component" value="Unassembled WGS sequence"/>
</dbReference>
<evidence type="ECO:0000256" key="8">
    <source>
        <dbReference type="ARBA" id="ARBA00022726"/>
    </source>
</evidence>
<name>A0AAN9TGT5_9HEMI</name>
<dbReference type="SUPFAM" id="SSF53613">
    <property type="entry name" value="Ribokinase-like"/>
    <property type="match status" value="1"/>
</dbReference>
<dbReference type="EMBL" id="JBBCAQ010000032">
    <property type="protein sequence ID" value="KAK7583778.1"/>
    <property type="molecule type" value="Genomic_DNA"/>
</dbReference>
<evidence type="ECO:0000256" key="4">
    <source>
        <dbReference type="ARBA" id="ARBA00010688"/>
    </source>
</evidence>
<dbReference type="AlphaFoldDB" id="A0AAN9TGT5"/>
<keyword evidence="18" id="KW-1185">Reference proteome</keyword>
<reference evidence="17 18" key="1">
    <citation type="submission" date="2024-03" db="EMBL/GenBank/DDBJ databases">
        <title>Adaptation during the transition from Ophiocordyceps entomopathogen to insect associate is accompanied by gene loss and intensified selection.</title>
        <authorList>
            <person name="Ward C.M."/>
            <person name="Onetto C.A."/>
            <person name="Borneman A.R."/>
        </authorList>
    </citation>
    <scope>NUCLEOTIDE SEQUENCE [LARGE SCALE GENOMIC DNA]</scope>
    <source>
        <strain evidence="17">AWRI1</strain>
        <tissue evidence="17">Single Adult Female</tissue>
    </source>
</reference>
<evidence type="ECO:0000256" key="5">
    <source>
        <dbReference type="ARBA" id="ARBA00012119"/>
    </source>
</evidence>
<keyword evidence="9" id="KW-0547">Nucleotide-binding</keyword>
<keyword evidence="10" id="KW-0418">Kinase</keyword>
<evidence type="ECO:0000256" key="11">
    <source>
        <dbReference type="ARBA" id="ARBA00022840"/>
    </source>
</evidence>
<feature type="transmembrane region" description="Helical" evidence="15">
    <location>
        <begin position="49"/>
        <end position="68"/>
    </location>
</feature>
<evidence type="ECO:0000313" key="17">
    <source>
        <dbReference type="EMBL" id="KAK7583778.1"/>
    </source>
</evidence>
<proteinExistence type="inferred from homology"/>
<dbReference type="PANTHER" id="PTHR45769:SF3">
    <property type="entry name" value="ADENOSINE KINASE"/>
    <property type="match status" value="1"/>
</dbReference>
<dbReference type="GO" id="GO:0005634">
    <property type="term" value="C:nucleus"/>
    <property type="evidence" value="ECO:0007669"/>
    <property type="project" value="TreeGrafter"/>
</dbReference>